<dbReference type="Gene3D" id="2.120.10.30">
    <property type="entry name" value="TolB, C-terminal domain"/>
    <property type="match status" value="1"/>
</dbReference>
<dbReference type="InterPro" id="IPR011041">
    <property type="entry name" value="Quinoprot_gluc/sorb_DH_b-prop"/>
</dbReference>
<reference evidence="3 4" key="1">
    <citation type="submission" date="2019-08" db="EMBL/GenBank/DDBJ databases">
        <authorList>
            <person name="Shi S."/>
        </authorList>
    </citation>
    <scope>NUCLEOTIDE SEQUENCE [LARGE SCALE GENOMIC DNA]</scope>
    <source>
        <strain evidence="3 4">GY10130</strain>
    </source>
</reference>
<dbReference type="InterPro" id="IPR011042">
    <property type="entry name" value="6-blade_b-propeller_TolB-like"/>
</dbReference>
<protein>
    <submittedName>
        <fullName evidence="3">PQQ-dependent sugar dehydrogenase</fullName>
    </submittedName>
</protein>
<dbReference type="SUPFAM" id="SSF50952">
    <property type="entry name" value="Soluble quinoprotein glucose dehydrogenase"/>
    <property type="match status" value="1"/>
</dbReference>
<proteinExistence type="predicted"/>
<comment type="caution">
    <text evidence="3">The sequence shown here is derived from an EMBL/GenBank/DDBJ whole genome shotgun (WGS) entry which is preliminary data.</text>
</comment>
<dbReference type="Proteomes" id="UP000321926">
    <property type="component" value="Unassembled WGS sequence"/>
</dbReference>
<name>A0A5C8IY02_9BACT</name>
<feature type="domain" description="Glucose/Sorbosone dehydrogenase" evidence="2">
    <location>
        <begin position="1"/>
        <end position="178"/>
    </location>
</feature>
<keyword evidence="4" id="KW-1185">Reference proteome</keyword>
<sequence length="182" mass="20205">MIRITKDGKPAAGNPQTGSRPEIYSYGHRNVQGIDFHPETGGLWVSEMGPQGGDELNLVEAGKNYGWPDITYGIEYNDDKISGGATQKEGMEQPVYFWDPVLSPSGMTFYRGDAIPEWKNNLFITGLNSHHIARIVLENNKVVGEERIAADQQQRFRAITEGNDGALYAVTDEGKLYRIGSR</sequence>
<dbReference type="PANTHER" id="PTHR19328:SF75">
    <property type="entry name" value="ALDOSE SUGAR DEHYDROGENASE YLII"/>
    <property type="match status" value="1"/>
</dbReference>
<dbReference type="EMBL" id="VRTY01000128">
    <property type="protein sequence ID" value="TXK26418.1"/>
    <property type="molecule type" value="Genomic_DNA"/>
</dbReference>
<dbReference type="PANTHER" id="PTHR19328">
    <property type="entry name" value="HEDGEHOG-INTERACTING PROTEIN"/>
    <property type="match status" value="1"/>
</dbReference>
<feature type="region of interest" description="Disordered" evidence="1">
    <location>
        <begin position="1"/>
        <end position="22"/>
    </location>
</feature>
<dbReference type="AlphaFoldDB" id="A0A5C8IY02"/>
<dbReference type="InterPro" id="IPR012938">
    <property type="entry name" value="Glc/Sorbosone_DH"/>
</dbReference>
<accession>A0A5C8IY02</accession>
<dbReference type="OrthoDB" id="9770043at2"/>
<evidence type="ECO:0000313" key="3">
    <source>
        <dbReference type="EMBL" id="TXK26418.1"/>
    </source>
</evidence>
<evidence type="ECO:0000256" key="1">
    <source>
        <dbReference type="SAM" id="MobiDB-lite"/>
    </source>
</evidence>
<evidence type="ECO:0000313" key="4">
    <source>
        <dbReference type="Proteomes" id="UP000321926"/>
    </source>
</evidence>
<evidence type="ECO:0000259" key="2">
    <source>
        <dbReference type="Pfam" id="PF07995"/>
    </source>
</evidence>
<dbReference type="Pfam" id="PF07995">
    <property type="entry name" value="GSDH"/>
    <property type="match status" value="1"/>
</dbReference>
<gene>
    <name evidence="3" type="ORF">FVR03_21770</name>
</gene>
<organism evidence="3 4">
    <name type="scientific">Pontibacter qinzhouensis</name>
    <dbReference type="NCBI Taxonomy" id="2603253"/>
    <lineage>
        <taxon>Bacteria</taxon>
        <taxon>Pseudomonadati</taxon>
        <taxon>Bacteroidota</taxon>
        <taxon>Cytophagia</taxon>
        <taxon>Cytophagales</taxon>
        <taxon>Hymenobacteraceae</taxon>
        <taxon>Pontibacter</taxon>
    </lineage>
</organism>